<proteinExistence type="predicted"/>
<dbReference type="Gene3D" id="2.30.30.380">
    <property type="entry name" value="Zn-finger domain of Sec23/24"/>
    <property type="match status" value="1"/>
</dbReference>
<dbReference type="SUPFAM" id="SSF82919">
    <property type="entry name" value="Zn-finger domain of Sec23/24"/>
    <property type="match status" value="1"/>
</dbReference>
<dbReference type="InterPro" id="IPR036174">
    <property type="entry name" value="Znf_Sec23_Sec24_sf"/>
</dbReference>
<evidence type="ECO:0000313" key="3">
    <source>
        <dbReference type="Proteomes" id="UP000808372"/>
    </source>
</evidence>
<feature type="region of interest" description="Disordered" evidence="1">
    <location>
        <begin position="348"/>
        <end position="367"/>
    </location>
</feature>
<feature type="compositionally biased region" description="Polar residues" evidence="1">
    <location>
        <begin position="259"/>
        <end position="281"/>
    </location>
</feature>
<feature type="compositionally biased region" description="Polar residues" evidence="1">
    <location>
        <begin position="141"/>
        <end position="151"/>
    </location>
</feature>
<dbReference type="PANTHER" id="PTHR13803:SF29">
    <property type="entry name" value="PROTEIN TRANSPORT PROTEIN SEC24C"/>
    <property type="match status" value="1"/>
</dbReference>
<dbReference type="Pfam" id="PF04811">
    <property type="entry name" value="Sec23_trunk"/>
    <property type="match status" value="1"/>
</dbReference>
<dbReference type="Gene3D" id="3.40.50.410">
    <property type="entry name" value="von Willebrand factor, type A domain"/>
    <property type="match status" value="1"/>
</dbReference>
<dbReference type="KEGG" id="snh:120062964"/>
<dbReference type="Gene3D" id="2.60.40.1670">
    <property type="entry name" value="beta-sandwich domain of Sec23/24"/>
    <property type="match status" value="1"/>
</dbReference>
<dbReference type="AlphaFoldDB" id="A0A8U1F389"/>
<dbReference type="GeneID" id="120062964"/>
<organism evidence="3 4">
    <name type="scientific">Salvelinus namaycush</name>
    <name type="common">Lake trout</name>
    <name type="synonym">Salmo namaycush</name>
    <dbReference type="NCBI Taxonomy" id="8040"/>
    <lineage>
        <taxon>Eukaryota</taxon>
        <taxon>Metazoa</taxon>
        <taxon>Chordata</taxon>
        <taxon>Craniata</taxon>
        <taxon>Vertebrata</taxon>
        <taxon>Euteleostomi</taxon>
        <taxon>Actinopterygii</taxon>
        <taxon>Neopterygii</taxon>
        <taxon>Teleostei</taxon>
        <taxon>Protacanthopterygii</taxon>
        <taxon>Salmoniformes</taxon>
        <taxon>Salmonidae</taxon>
        <taxon>Salmoninae</taxon>
        <taxon>Salvelinus</taxon>
    </lineage>
</organism>
<dbReference type="RefSeq" id="XP_038868946.1">
    <property type="nucleotide sequence ID" value="XM_039013018.1"/>
</dbReference>
<feature type="region of interest" description="Disordered" evidence="1">
    <location>
        <begin position="259"/>
        <end position="282"/>
    </location>
</feature>
<dbReference type="SUPFAM" id="SSF81995">
    <property type="entry name" value="beta-sandwich domain of Sec23/24"/>
    <property type="match status" value="1"/>
</dbReference>
<accession>A0A8U1F389</accession>
<evidence type="ECO:0000313" key="4">
    <source>
        <dbReference type="RefSeq" id="XP_038868946.1"/>
    </source>
</evidence>
<dbReference type="InterPro" id="IPR050550">
    <property type="entry name" value="SEC23_SEC24_subfamily"/>
</dbReference>
<sequence length="781" mass="83374">MDIPAANQSYGHGGQPGVCHNGWSATTPPTGLGCTAAQGLSSDPLPSLQGLNLGPASHQNPSNNIPQSMVQLQYSHQGCVSSLPTPPFRNQSPSALIPCLNQEPHIPHVHMGPYISYNIPPPSTLLPLKQGPPASGPPSTIPSSNQGPQNTVSPPVSSSPPYPPYLYANQGFVNGPAVTLTSPNQGFVNGPPVTLTSPNQGFVNGPPVTLTSPNQGFVNGPPVTLTSPNQGFVNGPPVTLTSPNQGFVNGPPVMLTRPNQGPPNSSFSSMSPCGSQGQQCSHPYPPQLTSPVQQQPQWALPQQHYSHSGVMYKPGAISHQEGTTMQPVQEGTIMQPIQEGTTMQPSCPSLGDSGVSGPSSPISESRYGLHPQLLPSAVRVMEEDRTAWEGKVFVSEPISSLPPLATTDCVVEDRGNCSPRFILSTSYCVPCEGQTALQSHLPLGALVTPLAKLHTGERPLSVCMEADTVKGCGECGAYMCSAMGWQDCGQRFYCPFCGKLREVGWQHYQPTQGVEGNRVDREQRPELSLGSYEILDSQQDVPDAVLLLAVDVSAAALRGGHLELISQQLRSLLTSLNREEGAFQSDVRVGLMTYDSRIHLYDLSPALSRPHMLVVTETEDLQLPVREGLLVPLKDCIDSINSVLQRIPLFSAEFEEASEVLLELPVKAGLAVLQEVGCPGKLLVFQTAPFTEGTHTHNSSGFFSSNKPKSLFQPPDPAVSLAKECVSQGCGVHLFVFSQQDVGGAWPGHVPYLTGGELHCYHGLQVADQRLGMQECLWLNT</sequence>
<reference evidence="4" key="1">
    <citation type="submission" date="2025-08" db="UniProtKB">
        <authorList>
            <consortium name="RefSeq"/>
        </authorList>
    </citation>
    <scope>IDENTIFICATION</scope>
    <source>
        <tissue evidence="4">White muscle</tissue>
    </source>
</reference>
<name>A0A8U1F389_SALNM</name>
<dbReference type="InterPro" id="IPR006896">
    <property type="entry name" value="Sec23/24_trunk_dom"/>
</dbReference>
<gene>
    <name evidence="4" type="primary">LOC120062964</name>
</gene>
<dbReference type="GO" id="GO:0006886">
    <property type="term" value="P:intracellular protein transport"/>
    <property type="evidence" value="ECO:0007669"/>
    <property type="project" value="InterPro"/>
</dbReference>
<dbReference type="GO" id="GO:0070971">
    <property type="term" value="C:endoplasmic reticulum exit site"/>
    <property type="evidence" value="ECO:0007669"/>
    <property type="project" value="TreeGrafter"/>
</dbReference>
<dbReference type="SUPFAM" id="SSF53300">
    <property type="entry name" value="vWA-like"/>
    <property type="match status" value="1"/>
</dbReference>
<dbReference type="InterPro" id="IPR036465">
    <property type="entry name" value="vWFA_dom_sf"/>
</dbReference>
<feature type="domain" description="Sec23/Sec24 trunk" evidence="2">
    <location>
        <begin position="546"/>
        <end position="767"/>
    </location>
</feature>
<feature type="region of interest" description="Disordered" evidence="1">
    <location>
        <begin position="125"/>
        <end position="161"/>
    </location>
</feature>
<dbReference type="GO" id="GO:0000149">
    <property type="term" value="F:SNARE binding"/>
    <property type="evidence" value="ECO:0007669"/>
    <property type="project" value="TreeGrafter"/>
</dbReference>
<dbReference type="GO" id="GO:0030127">
    <property type="term" value="C:COPII vesicle coat"/>
    <property type="evidence" value="ECO:0007669"/>
    <property type="project" value="InterPro"/>
</dbReference>
<dbReference type="GO" id="GO:0008270">
    <property type="term" value="F:zinc ion binding"/>
    <property type="evidence" value="ECO:0007669"/>
    <property type="project" value="InterPro"/>
</dbReference>
<protein>
    <submittedName>
        <fullName evidence="4">Protein transport protein Sec24C-like</fullName>
    </submittedName>
</protein>
<evidence type="ECO:0000256" key="1">
    <source>
        <dbReference type="SAM" id="MobiDB-lite"/>
    </source>
</evidence>
<keyword evidence="3" id="KW-1185">Reference proteome</keyword>
<dbReference type="Proteomes" id="UP000808372">
    <property type="component" value="Chromosome 18"/>
</dbReference>
<dbReference type="PANTHER" id="PTHR13803">
    <property type="entry name" value="SEC24-RELATED PROTEIN"/>
    <property type="match status" value="1"/>
</dbReference>
<dbReference type="GO" id="GO:0090110">
    <property type="term" value="P:COPII-coated vesicle cargo loading"/>
    <property type="evidence" value="ECO:0007669"/>
    <property type="project" value="TreeGrafter"/>
</dbReference>
<evidence type="ECO:0000259" key="2">
    <source>
        <dbReference type="Pfam" id="PF04811"/>
    </source>
</evidence>